<dbReference type="GeneID" id="123042274"/>
<dbReference type="Gramene" id="TraesCS2B03G1294700.1">
    <property type="protein sequence ID" value="TraesCS2B03G1294700.1.CDS"/>
    <property type="gene ID" value="TraesCS2B03G1294700"/>
</dbReference>
<sequence>MAAAALGDVDDLDFDLGFMDGLECLDFEFDLPDMGLTELCHGGDGECLLPSVADKEGGLVLDLGSHDGDGAQGGRESSPDSVLTDDGAPPSESAGYREVGEMSTYATELERFLMEDEDNGDAGGPLHPKELAADDYFLGDLDDRYIEPATPGKDLVLDDDYFGDLVSYDYFYDLAVAGDGCVEPAAGASVDAAASPATEEEDAGEDDDEATSRKRARQRKGAAAVPREAELRETPVMHAISSISTGNGCRPLGYHWLHPCTTVCLLA</sequence>
<gene>
    <name evidence="2" type="primary">LOC123042274</name>
</gene>
<feature type="compositionally biased region" description="Acidic residues" evidence="1">
    <location>
        <begin position="198"/>
        <end position="209"/>
    </location>
</feature>
<organism evidence="2">
    <name type="scientific">Triticum aestivum</name>
    <name type="common">Wheat</name>
    <dbReference type="NCBI Taxonomy" id="4565"/>
    <lineage>
        <taxon>Eukaryota</taxon>
        <taxon>Viridiplantae</taxon>
        <taxon>Streptophyta</taxon>
        <taxon>Embryophyta</taxon>
        <taxon>Tracheophyta</taxon>
        <taxon>Spermatophyta</taxon>
        <taxon>Magnoliopsida</taxon>
        <taxon>Liliopsida</taxon>
        <taxon>Poales</taxon>
        <taxon>Poaceae</taxon>
        <taxon>BOP clade</taxon>
        <taxon>Pooideae</taxon>
        <taxon>Triticodae</taxon>
        <taxon>Triticeae</taxon>
        <taxon>Triticinae</taxon>
        <taxon>Triticum</taxon>
    </lineage>
</organism>
<reference evidence="2" key="1">
    <citation type="submission" date="2018-08" db="EMBL/GenBank/DDBJ databases">
        <authorList>
            <person name="Rossello M."/>
        </authorList>
    </citation>
    <scope>NUCLEOTIDE SEQUENCE [LARGE SCALE GENOMIC DNA]</scope>
    <source>
        <strain evidence="2">cv. Chinese Spring</strain>
    </source>
</reference>
<accession>A0A3B6CE04</accession>
<dbReference type="Gramene" id="TraesPARA_EIv1.0_0495780.1">
    <property type="protein sequence ID" value="TraesPARA_EIv1.0_0495780.1.CDS"/>
    <property type="gene ID" value="TraesPARA_EIv1.0_0495780"/>
</dbReference>
<feature type="region of interest" description="Disordered" evidence="1">
    <location>
        <begin position="191"/>
        <end position="228"/>
    </location>
</feature>
<dbReference type="Gramene" id="TraesCS2B02G515300.1">
    <property type="protein sequence ID" value="TraesCS2B02G515300.1"/>
    <property type="gene ID" value="TraesCS2B02G515300"/>
</dbReference>
<name>A0A3B6CE04_WHEAT</name>
<feature type="region of interest" description="Disordered" evidence="1">
    <location>
        <begin position="60"/>
        <end position="95"/>
    </location>
</feature>
<dbReference type="Gramene" id="TraesMAC2B03G01035900.2">
    <property type="protein sequence ID" value="TraesMAC2B03G01035900.2"/>
    <property type="gene ID" value="TraesMAC2B03G01035900"/>
</dbReference>
<dbReference type="AlphaFoldDB" id="A0A3B6CE04"/>
<dbReference type="EnsemblPlants" id="TraesCS2B02G515300.1">
    <property type="protein sequence ID" value="TraesCS2B02G515300.1"/>
    <property type="gene ID" value="TraesCS2B02G515300"/>
</dbReference>
<keyword evidence="3" id="KW-1185">Reference proteome</keyword>
<proteinExistence type="predicted"/>
<dbReference type="KEGG" id="taes:123042274"/>
<evidence type="ECO:0000313" key="3">
    <source>
        <dbReference type="Proteomes" id="UP000019116"/>
    </source>
</evidence>
<reference evidence="2" key="2">
    <citation type="submission" date="2018-10" db="UniProtKB">
        <authorList>
            <consortium name="EnsemblPlants"/>
        </authorList>
    </citation>
    <scope>IDENTIFICATION</scope>
</reference>
<protein>
    <submittedName>
        <fullName evidence="2">Uncharacterized protein</fullName>
    </submittedName>
</protein>
<dbReference type="Gramene" id="TraesCAD_scaffold_066127_01G000100.1">
    <property type="protein sequence ID" value="TraesCAD_scaffold_066127_01G000100.1"/>
    <property type="gene ID" value="TraesCAD_scaffold_066127_01G000100"/>
</dbReference>
<dbReference type="Proteomes" id="UP000019116">
    <property type="component" value="Chromosome 2B"/>
</dbReference>
<dbReference type="Gramene" id="TraesMAC2B03G01035900.1">
    <property type="protein sequence ID" value="TraesMAC2B03G01035900.1"/>
    <property type="gene ID" value="TraesMAC2B03G01035900"/>
</dbReference>
<dbReference type="Gramene" id="TraesPARA_EIv1.0_0495780.2">
    <property type="protein sequence ID" value="TraesPARA_EIv1.0_0495780.2.CDS"/>
    <property type="gene ID" value="TraesPARA_EIv1.0_0495780"/>
</dbReference>
<dbReference type="RefSeq" id="XP_044320693.1">
    <property type="nucleotide sequence ID" value="XM_044464758.1"/>
</dbReference>
<evidence type="ECO:0000256" key="1">
    <source>
        <dbReference type="SAM" id="MobiDB-lite"/>
    </source>
</evidence>
<evidence type="ECO:0000313" key="2">
    <source>
        <dbReference type="EnsemblPlants" id="TraesCS2B02G515300.1"/>
    </source>
</evidence>